<accession>A0A084FVH2</accession>
<evidence type="ECO:0000256" key="2">
    <source>
        <dbReference type="ARBA" id="ARBA00004308"/>
    </source>
</evidence>
<keyword evidence="5 13" id="KW-0732">Signal</keyword>
<keyword evidence="6 10" id="KW-0378">Hydrolase</keyword>
<feature type="compositionally biased region" description="Basic and acidic residues" evidence="11">
    <location>
        <begin position="410"/>
        <end position="420"/>
    </location>
</feature>
<evidence type="ECO:0000256" key="12">
    <source>
        <dbReference type="SAM" id="Phobius"/>
    </source>
</evidence>
<feature type="signal peptide" evidence="13">
    <location>
        <begin position="1"/>
        <end position="21"/>
    </location>
</feature>
<protein>
    <recommendedName>
        <fullName evidence="4 10">Mannan endo-1,6-alpha-mannosidase</fullName>
        <ecNumber evidence="4 10">3.2.1.101</ecNumber>
    </recommendedName>
</protein>
<dbReference type="SUPFAM" id="SSF48208">
    <property type="entry name" value="Six-hairpin glycosidases"/>
    <property type="match status" value="1"/>
</dbReference>
<evidence type="ECO:0000256" key="3">
    <source>
        <dbReference type="ARBA" id="ARBA00009699"/>
    </source>
</evidence>
<keyword evidence="9 10" id="KW-0326">Glycosidase</keyword>
<keyword evidence="15" id="KW-1185">Reference proteome</keyword>
<evidence type="ECO:0000256" key="8">
    <source>
        <dbReference type="ARBA" id="ARBA00023180"/>
    </source>
</evidence>
<dbReference type="Gene3D" id="1.50.10.20">
    <property type="match status" value="1"/>
</dbReference>
<comment type="similarity">
    <text evidence="3 10">Belongs to the glycosyl hydrolase 76 family.</text>
</comment>
<evidence type="ECO:0000256" key="6">
    <source>
        <dbReference type="ARBA" id="ARBA00022801"/>
    </source>
</evidence>
<dbReference type="PANTHER" id="PTHR12145:SF41">
    <property type="entry name" value="MANNAN ENDO-1,6-ALPHA-MANNOSIDASE"/>
    <property type="match status" value="1"/>
</dbReference>
<dbReference type="InterPro" id="IPR008928">
    <property type="entry name" value="6-hairpin_glycosidase_sf"/>
</dbReference>
<evidence type="ECO:0000256" key="1">
    <source>
        <dbReference type="ARBA" id="ARBA00001452"/>
    </source>
</evidence>
<dbReference type="PANTHER" id="PTHR12145">
    <property type="entry name" value="MANNAN ENDO-1,6-ALPHA-MANNOSIDASE DCW1"/>
    <property type="match status" value="1"/>
</dbReference>
<evidence type="ECO:0000313" key="15">
    <source>
        <dbReference type="Proteomes" id="UP000028545"/>
    </source>
</evidence>
<dbReference type="PIRSF" id="PIRSF016302">
    <property type="entry name" value="Man_a_manosd"/>
    <property type="match status" value="1"/>
</dbReference>
<evidence type="ECO:0000256" key="10">
    <source>
        <dbReference type="PIRNR" id="PIRNR016302"/>
    </source>
</evidence>
<name>A0A084FVH2_PSEDA</name>
<dbReference type="EC" id="3.2.1.101" evidence="4 10"/>
<keyword evidence="7 12" id="KW-0472">Membrane</keyword>
<evidence type="ECO:0000256" key="9">
    <source>
        <dbReference type="ARBA" id="ARBA00023295"/>
    </source>
</evidence>
<evidence type="ECO:0000256" key="4">
    <source>
        <dbReference type="ARBA" id="ARBA00012350"/>
    </source>
</evidence>
<dbReference type="AlphaFoldDB" id="A0A084FVH2"/>
<dbReference type="GeneID" id="27719670"/>
<dbReference type="GO" id="GO:0008496">
    <property type="term" value="F:mannan endo-1,6-alpha-mannosidase activity"/>
    <property type="evidence" value="ECO:0007669"/>
    <property type="project" value="UniProtKB-UniRule"/>
</dbReference>
<dbReference type="OrthoDB" id="4187847at2759"/>
<sequence>MVRLLRLAGLAAGALLQTAAALEVNFADQTDVFEAASTIAFGLMKYYTGNNTGDVPGNLPDPYFWWEAGAMFGHLIDYWHITGDETYNNLTIQAIVHQSGDLRDLMPKNQTSTEGNDDQGFWAMSVMQAAENNFPNPPADQPQYLALAQATFDLYVSRWEPQDCNGGLRWQIFAINPGFNYKNAISNGCFFNIAARLARYTGNQTYAEWAEKVYDWETEVGFITPQFTVEDGAHVEDQCAQKTEFLWSYNAGIHLHGAAVMYNITGSEVWKARLDGLLATTVEVFFNNSIIFEQACEPFQVCNIDQRSFKGYLLRWMASTAHLASHTADIIRPLLQASGEAAALSCDGSGSPGVDFRGHPGTACGQDWSKKTFDGFAGVGEQMNALAAVIYTQGGASAAPVTLDSGGTSRADESEGTTKKSKYDFAPIETKDRVAAAFVTVAFCLGVVIGTVFMILD</sequence>
<organism evidence="14 15">
    <name type="scientific">Pseudallescheria apiosperma</name>
    <name type="common">Scedosporium apiospermum</name>
    <dbReference type="NCBI Taxonomy" id="563466"/>
    <lineage>
        <taxon>Eukaryota</taxon>
        <taxon>Fungi</taxon>
        <taxon>Dikarya</taxon>
        <taxon>Ascomycota</taxon>
        <taxon>Pezizomycotina</taxon>
        <taxon>Sordariomycetes</taxon>
        <taxon>Hypocreomycetidae</taxon>
        <taxon>Microascales</taxon>
        <taxon>Microascaceae</taxon>
        <taxon>Scedosporium</taxon>
    </lineage>
</organism>
<dbReference type="KEGG" id="sapo:SAPIO_CDS10470"/>
<feature type="chain" id="PRO_5001774890" description="Mannan endo-1,6-alpha-mannosidase" evidence="13">
    <location>
        <begin position="22"/>
        <end position="457"/>
    </location>
</feature>
<feature type="transmembrane region" description="Helical" evidence="12">
    <location>
        <begin position="434"/>
        <end position="456"/>
    </location>
</feature>
<keyword evidence="8" id="KW-0325">Glycoprotein</keyword>
<dbReference type="RefSeq" id="XP_016638883.1">
    <property type="nucleotide sequence ID" value="XM_016784053.1"/>
</dbReference>
<evidence type="ECO:0000256" key="7">
    <source>
        <dbReference type="ARBA" id="ARBA00023136"/>
    </source>
</evidence>
<dbReference type="InterPro" id="IPR005198">
    <property type="entry name" value="Glyco_hydro_76"/>
</dbReference>
<dbReference type="OMA" id="QQSFKGY"/>
<dbReference type="EMBL" id="JOWA01000165">
    <property type="protein sequence ID" value="KEZ39084.1"/>
    <property type="molecule type" value="Genomic_DNA"/>
</dbReference>
<evidence type="ECO:0000256" key="11">
    <source>
        <dbReference type="SAM" id="MobiDB-lite"/>
    </source>
</evidence>
<dbReference type="InterPro" id="IPR014480">
    <property type="entry name" value="Mannan-1_6-alpha_mannosidase"/>
</dbReference>
<dbReference type="GO" id="GO:0012505">
    <property type="term" value="C:endomembrane system"/>
    <property type="evidence" value="ECO:0007669"/>
    <property type="project" value="UniProtKB-SubCell"/>
</dbReference>
<dbReference type="GO" id="GO:0016052">
    <property type="term" value="P:carbohydrate catabolic process"/>
    <property type="evidence" value="ECO:0007669"/>
    <property type="project" value="InterPro"/>
</dbReference>
<reference evidence="14 15" key="1">
    <citation type="journal article" date="2014" name="Genome Announc.">
        <title>Draft genome sequence of the pathogenic fungus Scedosporium apiospermum.</title>
        <authorList>
            <person name="Vandeputte P."/>
            <person name="Ghamrawi S."/>
            <person name="Rechenmann M."/>
            <person name="Iltis A."/>
            <person name="Giraud S."/>
            <person name="Fleury M."/>
            <person name="Thornton C."/>
            <person name="Delhaes L."/>
            <person name="Meyer W."/>
            <person name="Papon N."/>
            <person name="Bouchara J.P."/>
        </authorList>
    </citation>
    <scope>NUCLEOTIDE SEQUENCE [LARGE SCALE GENOMIC DNA]</scope>
    <source>
        <strain evidence="14 15">IHEM 14462</strain>
    </source>
</reference>
<proteinExistence type="inferred from homology"/>
<evidence type="ECO:0000256" key="5">
    <source>
        <dbReference type="ARBA" id="ARBA00022729"/>
    </source>
</evidence>
<dbReference type="GO" id="GO:0009272">
    <property type="term" value="P:fungal-type cell wall biogenesis"/>
    <property type="evidence" value="ECO:0007669"/>
    <property type="project" value="TreeGrafter"/>
</dbReference>
<comment type="subcellular location">
    <subcellularLocation>
        <location evidence="2">Endomembrane system</location>
    </subcellularLocation>
</comment>
<dbReference type="Pfam" id="PF03663">
    <property type="entry name" value="Glyco_hydro_76"/>
    <property type="match status" value="1"/>
</dbReference>
<dbReference type="Proteomes" id="UP000028545">
    <property type="component" value="Unassembled WGS sequence"/>
</dbReference>
<dbReference type="HOGENOM" id="CLU_025694_1_1_1"/>
<comment type="catalytic activity">
    <reaction evidence="1 10">
        <text>Random hydrolysis of (1-&gt;6)-alpha-D-mannosidic linkages in unbranched (1-&gt;6)-mannans.</text>
        <dbReference type="EC" id="3.2.1.101"/>
    </reaction>
</comment>
<dbReference type="VEuPathDB" id="FungiDB:SAPIO_CDS10470"/>
<feature type="region of interest" description="Disordered" evidence="11">
    <location>
        <begin position="401"/>
        <end position="420"/>
    </location>
</feature>
<gene>
    <name evidence="14" type="ORF">SAPIO_CDS10470</name>
</gene>
<keyword evidence="12" id="KW-0812">Transmembrane</keyword>
<evidence type="ECO:0000256" key="13">
    <source>
        <dbReference type="SAM" id="SignalP"/>
    </source>
</evidence>
<comment type="caution">
    <text evidence="14">The sequence shown here is derived from an EMBL/GenBank/DDBJ whole genome shotgun (WGS) entry which is preliminary data.</text>
</comment>
<dbReference type="FunFam" id="1.50.10.20:FF:000006">
    <property type="entry name" value="Mannan endo-1,6-alpha-mannosidase"/>
    <property type="match status" value="1"/>
</dbReference>
<evidence type="ECO:0000313" key="14">
    <source>
        <dbReference type="EMBL" id="KEZ39084.1"/>
    </source>
</evidence>
<keyword evidence="12" id="KW-1133">Transmembrane helix</keyword>